<dbReference type="RefSeq" id="WP_330159353.1">
    <property type="nucleotide sequence ID" value="NZ_BAAAJA010000009.1"/>
</dbReference>
<protein>
    <submittedName>
        <fullName evidence="2">Helix-turn-helix transcriptional regulator</fullName>
    </submittedName>
</protein>
<dbReference type="CDD" id="cd00093">
    <property type="entry name" value="HTH_XRE"/>
    <property type="match status" value="1"/>
</dbReference>
<evidence type="ECO:0000259" key="1">
    <source>
        <dbReference type="PROSITE" id="PS50943"/>
    </source>
</evidence>
<dbReference type="Gene3D" id="1.10.260.40">
    <property type="entry name" value="lambda repressor-like DNA-binding domains"/>
    <property type="match status" value="1"/>
</dbReference>
<reference evidence="2 3" key="1">
    <citation type="submission" date="2023-07" db="EMBL/GenBank/DDBJ databases">
        <authorList>
            <person name="Girao M."/>
            <person name="Carvalho M.F."/>
        </authorList>
    </citation>
    <scope>NUCLEOTIDE SEQUENCE [LARGE SCALE GENOMIC DNA]</scope>
    <source>
        <strain evidence="2 3">66/93</strain>
    </source>
</reference>
<comment type="caution">
    <text evidence="2">The sequence shown here is derived from an EMBL/GenBank/DDBJ whole genome shotgun (WGS) entry which is preliminary data.</text>
</comment>
<accession>A0ABU7KSP4</accession>
<dbReference type="Proteomes" id="UP001348641">
    <property type="component" value="Unassembled WGS sequence"/>
</dbReference>
<gene>
    <name evidence="2" type="ORF">Q8A49_17595</name>
</gene>
<organism evidence="2 3">
    <name type="scientific">Nocardiopsis tropica</name>
    <dbReference type="NCBI Taxonomy" id="109330"/>
    <lineage>
        <taxon>Bacteria</taxon>
        <taxon>Bacillati</taxon>
        <taxon>Actinomycetota</taxon>
        <taxon>Actinomycetes</taxon>
        <taxon>Streptosporangiales</taxon>
        <taxon>Nocardiopsidaceae</taxon>
        <taxon>Nocardiopsis</taxon>
    </lineage>
</organism>
<sequence length="293" mass="32007">MTDLQLVPQEEAESGPRAASPALRYYAAELKRHREAAGLTQAQLADLIPYSKSMVSMVETAKRSPLESREGGRFTSRFTECCDGALNTGGALERILPLLEDTGGPYPPWFRPYANLEAEATAIHEYQTQAVPGLLQTAEYARAVLGCGSPPIGADRVEEQVAARIRRQGVFGRKQPPFMWAVVDEIVLRRPIGGRDVLRRQLEHLTEVAQRPYVTFVVVPSGVEEHAALDGSFSILTFAEDAPLLYVEGRRTAAMTNLKQDVTPVLQSFMTLCAQGLSPRQTLGLLAGIMGGL</sequence>
<dbReference type="SUPFAM" id="SSF47413">
    <property type="entry name" value="lambda repressor-like DNA-binding domains"/>
    <property type="match status" value="1"/>
</dbReference>
<dbReference type="PROSITE" id="PS50943">
    <property type="entry name" value="HTH_CROC1"/>
    <property type="match status" value="1"/>
</dbReference>
<dbReference type="InterPro" id="IPR010982">
    <property type="entry name" value="Lambda_DNA-bd_dom_sf"/>
</dbReference>
<dbReference type="Pfam" id="PF13560">
    <property type="entry name" value="HTH_31"/>
    <property type="match status" value="1"/>
</dbReference>
<dbReference type="InterPro" id="IPR001387">
    <property type="entry name" value="Cro/C1-type_HTH"/>
</dbReference>
<proteinExistence type="predicted"/>
<evidence type="ECO:0000313" key="2">
    <source>
        <dbReference type="EMBL" id="MEE2052316.1"/>
    </source>
</evidence>
<dbReference type="InterPro" id="IPR043917">
    <property type="entry name" value="DUF5753"/>
</dbReference>
<dbReference type="EMBL" id="JAUUCC010000044">
    <property type="protein sequence ID" value="MEE2052316.1"/>
    <property type="molecule type" value="Genomic_DNA"/>
</dbReference>
<name>A0ABU7KSP4_9ACTN</name>
<evidence type="ECO:0000313" key="3">
    <source>
        <dbReference type="Proteomes" id="UP001348641"/>
    </source>
</evidence>
<dbReference type="Pfam" id="PF19054">
    <property type="entry name" value="DUF5753"/>
    <property type="match status" value="1"/>
</dbReference>
<feature type="domain" description="HTH cro/C1-type" evidence="1">
    <location>
        <begin position="30"/>
        <end position="65"/>
    </location>
</feature>